<dbReference type="CDD" id="cd00067">
    <property type="entry name" value="GAL4"/>
    <property type="match status" value="1"/>
</dbReference>
<dbReference type="Proteomes" id="UP000224634">
    <property type="component" value="Unassembled WGS sequence"/>
</dbReference>
<evidence type="ECO:0000256" key="1">
    <source>
        <dbReference type="ARBA" id="ARBA00023015"/>
    </source>
</evidence>
<name>A0A2B7Y9H9_POLH7</name>
<feature type="compositionally biased region" description="Basic and acidic residues" evidence="5">
    <location>
        <begin position="17"/>
        <end position="26"/>
    </location>
</feature>
<dbReference type="GO" id="GO:0001228">
    <property type="term" value="F:DNA-binding transcription activator activity, RNA polymerase II-specific"/>
    <property type="evidence" value="ECO:0007669"/>
    <property type="project" value="TreeGrafter"/>
</dbReference>
<evidence type="ECO:0000313" key="7">
    <source>
        <dbReference type="Proteomes" id="UP000224634"/>
    </source>
</evidence>
<keyword evidence="3" id="KW-0804">Transcription</keyword>
<dbReference type="Pfam" id="PF11951">
    <property type="entry name" value="Fungal_trans_2"/>
    <property type="match status" value="1"/>
</dbReference>
<dbReference type="AlphaFoldDB" id="A0A2B7Y9H9"/>
<sequence length="444" mass="49452">MNNSSDSFAGIVVPERSSGDTERGDSSDEQTWSRLRSRRPHVKSRLGCVCDEARPACKRCVRYGAACTYTTTEPAAQGRSRASLMQNQSPSSSPGAEMFSMSLASTAESITTLLHPSTALAALRERNPSVIAKVNEQYLKAVHHFSLFTTHTLGSPVARHIIRTKVLPISFTSSHLMHGLIAVSIAHLRNLNPSHNSGVYSELYHWQRALSGFQHELQSPITRENADSMVSTCMVLTILAYISDETSIDGSWVFGPAQTTNWLYTRAGLDGVLPSYDEDGRRSNIWAPVLEDGDDFRGTFSDERPGIEDIPPAFVELCDLTPTSDVTNNPYQLPLRTLSALLKLEHSSATFGKLVVFVGRVDGEYCDLLQRHDPRALLILSYWFAMMCAVDQWWVHARVHSECARICRFLERNEDPRIVELLEVPAKACGYALFSQSQEEKLEL</sequence>
<organism evidence="6 7">
    <name type="scientific">Polytolypa hystricis (strain UAMH7299)</name>
    <dbReference type="NCBI Taxonomy" id="1447883"/>
    <lineage>
        <taxon>Eukaryota</taxon>
        <taxon>Fungi</taxon>
        <taxon>Dikarya</taxon>
        <taxon>Ascomycota</taxon>
        <taxon>Pezizomycotina</taxon>
        <taxon>Eurotiomycetes</taxon>
        <taxon>Eurotiomycetidae</taxon>
        <taxon>Onygenales</taxon>
        <taxon>Onygenales incertae sedis</taxon>
        <taxon>Polytolypa</taxon>
    </lineage>
</organism>
<dbReference type="OrthoDB" id="416217at2759"/>
<keyword evidence="2" id="KW-0238">DNA-binding</keyword>
<feature type="compositionally biased region" description="Polar residues" evidence="5">
    <location>
        <begin position="83"/>
        <end position="94"/>
    </location>
</feature>
<dbReference type="InterPro" id="IPR053157">
    <property type="entry name" value="Sterol_Uptake_Regulator"/>
</dbReference>
<feature type="region of interest" description="Disordered" evidence="5">
    <location>
        <begin position="76"/>
        <end position="97"/>
    </location>
</feature>
<dbReference type="InterPro" id="IPR021858">
    <property type="entry name" value="Fun_TF"/>
</dbReference>
<keyword evidence="1" id="KW-0805">Transcription regulation</keyword>
<dbReference type="PANTHER" id="PTHR47784:SF9">
    <property type="entry name" value="ZN(II)2CYS6 TRANSCRIPTION FACTOR (EUROFUNG)"/>
    <property type="match status" value="1"/>
</dbReference>
<dbReference type="InterPro" id="IPR001138">
    <property type="entry name" value="Zn2Cys6_DnaBD"/>
</dbReference>
<dbReference type="EMBL" id="PDNA01000062">
    <property type="protein sequence ID" value="PGH17693.1"/>
    <property type="molecule type" value="Genomic_DNA"/>
</dbReference>
<dbReference type="Gene3D" id="4.10.240.10">
    <property type="entry name" value="Zn(2)-C6 fungal-type DNA-binding domain"/>
    <property type="match status" value="1"/>
</dbReference>
<dbReference type="GO" id="GO:0003677">
    <property type="term" value="F:DNA binding"/>
    <property type="evidence" value="ECO:0007669"/>
    <property type="project" value="UniProtKB-KW"/>
</dbReference>
<evidence type="ECO:0000256" key="4">
    <source>
        <dbReference type="ARBA" id="ARBA00023242"/>
    </source>
</evidence>
<feature type="region of interest" description="Disordered" evidence="5">
    <location>
        <begin position="1"/>
        <end position="37"/>
    </location>
</feature>
<dbReference type="PANTHER" id="PTHR47784">
    <property type="entry name" value="STEROL UPTAKE CONTROL PROTEIN 2"/>
    <property type="match status" value="1"/>
</dbReference>
<dbReference type="GO" id="GO:0008270">
    <property type="term" value="F:zinc ion binding"/>
    <property type="evidence" value="ECO:0007669"/>
    <property type="project" value="InterPro"/>
</dbReference>
<evidence type="ECO:0008006" key="8">
    <source>
        <dbReference type="Google" id="ProtNLM"/>
    </source>
</evidence>
<evidence type="ECO:0000256" key="2">
    <source>
        <dbReference type="ARBA" id="ARBA00023125"/>
    </source>
</evidence>
<reference evidence="6 7" key="1">
    <citation type="submission" date="2017-10" db="EMBL/GenBank/DDBJ databases">
        <title>Comparative genomics in systemic dimorphic fungi from Ajellomycetaceae.</title>
        <authorList>
            <person name="Munoz J.F."/>
            <person name="Mcewen J.G."/>
            <person name="Clay O.K."/>
            <person name="Cuomo C.A."/>
        </authorList>
    </citation>
    <scope>NUCLEOTIDE SEQUENCE [LARGE SCALE GENOMIC DNA]</scope>
    <source>
        <strain evidence="6 7">UAMH7299</strain>
    </source>
</reference>
<evidence type="ECO:0000313" key="6">
    <source>
        <dbReference type="EMBL" id="PGH17693.1"/>
    </source>
</evidence>
<evidence type="ECO:0000256" key="3">
    <source>
        <dbReference type="ARBA" id="ARBA00023163"/>
    </source>
</evidence>
<keyword evidence="7" id="KW-1185">Reference proteome</keyword>
<dbReference type="STRING" id="1447883.A0A2B7Y9H9"/>
<proteinExistence type="predicted"/>
<keyword evidence="4" id="KW-0539">Nucleus</keyword>
<comment type="caution">
    <text evidence="6">The sequence shown here is derived from an EMBL/GenBank/DDBJ whole genome shotgun (WGS) entry which is preliminary data.</text>
</comment>
<dbReference type="InterPro" id="IPR036864">
    <property type="entry name" value="Zn2-C6_fun-type_DNA-bd_sf"/>
</dbReference>
<protein>
    <recommendedName>
        <fullName evidence="8">Zn(2)-C6 fungal-type domain-containing protein</fullName>
    </recommendedName>
</protein>
<gene>
    <name evidence="6" type="ORF">AJ80_04701</name>
</gene>
<accession>A0A2B7Y9H9</accession>
<evidence type="ECO:0000256" key="5">
    <source>
        <dbReference type="SAM" id="MobiDB-lite"/>
    </source>
</evidence>